<reference evidence="4" key="1">
    <citation type="submission" date="2021-07" db="EMBL/GenBank/DDBJ databases">
        <authorList>
            <person name="Catto M.A."/>
            <person name="Jacobson A."/>
            <person name="Kennedy G."/>
            <person name="Labadie P."/>
            <person name="Hunt B.G."/>
            <person name="Srinivasan R."/>
        </authorList>
    </citation>
    <scope>NUCLEOTIDE SEQUENCE</scope>
    <source>
        <strain evidence="4">PL_HMW_Pooled</strain>
        <tissue evidence="4">Head</tissue>
    </source>
</reference>
<dbReference type="PROSITE" id="PS00028">
    <property type="entry name" value="ZINC_FINGER_C2H2_1"/>
    <property type="match status" value="1"/>
</dbReference>
<keyword evidence="1" id="KW-0862">Zinc</keyword>
<evidence type="ECO:0000313" key="3">
    <source>
        <dbReference type="EMBL" id="KAK3931672.1"/>
    </source>
</evidence>
<dbReference type="AlphaFoldDB" id="A0AAE1I2D4"/>
<sequence>MEGNFKATCPIQPKCGVFCIQTLKVHLGLCHKFDFERQSLECKERGCSRCFKNWGDFRRHVQTHRLRVGKPSGVAVESDVVEDLESNSFPDDTTSLGSSETGPSLDAVKLHMRQVFLGLVGKMYSVPKIPRSFVQNIVLDIISLFEESVAQVSNLSASAENIDFVETSPLNSFKEILSVLNEFRTEYRRLQIMQKTGNFIKPRPYTVGSEVKEKRVDGRIVKELIPLTGQFVPIRKVLECFFSMPGVFEEVMDYVNKLENETFGILEHFIHGSLWKFKVTKFFPGKLVLPLLFYHDECEINNPLGSHAVIQKLGGTYFNCPCLPPEHRSKLANIFLAMLTYASDRKASECTTMRNAQIFRVLVNQINDLQRHGIIIRNGSEVQTLYFGFGLLLGDNEGLNNCQDFASASSHCRICRASPAQIRVDEYERPHLLRFEEDYEADIRAGYKISGIKRESVWNEIEGHHIYSNFSVDLLHDLEEGTLKYGMFHVVNHFVNNAKRRVSLEILNDRLKTFNYYDNGISNKPQLISDRDLNIEQRLKMSGSEMHNFTLIFAMLVGDLINVADKVWQYYILLRKIVHFVYAPEVQTESIDSFDHLIASHHRLYKRLFKDTLKPKYHNLVHYARIMKQSGPLSYLSTFRYEARHKPIKEAAAATASRRDSAYTLALKDQLALCYRLSGNQGLTNNLQAGPSFILSAEEQSDLCLPEKYGDVMEIAWVEFKGTRYHPNMCICHSIDESDGLPQFGRVEKILCDDKLQVLLYYRNFTTLFLEYNLFAYAVQEENSYDHVCLDVIPMYSPVMSRAMGDGDIFMTLKHAL</sequence>
<comment type="caution">
    <text evidence="4">The sequence shown here is derived from an EMBL/GenBank/DDBJ whole genome shotgun (WGS) entry which is preliminary data.</text>
</comment>
<keyword evidence="5" id="KW-1185">Reference proteome</keyword>
<reference evidence="4" key="2">
    <citation type="journal article" date="2023" name="BMC Genomics">
        <title>Pest status, molecular evolution, and epigenetic factors derived from the genome assembly of Frankliniella fusca, a thysanopteran phytovirus vector.</title>
        <authorList>
            <person name="Catto M.A."/>
            <person name="Labadie P.E."/>
            <person name="Jacobson A.L."/>
            <person name="Kennedy G.G."/>
            <person name="Srinivasan R."/>
            <person name="Hunt B.G."/>
        </authorList>
    </citation>
    <scope>NUCLEOTIDE SEQUENCE</scope>
    <source>
        <strain evidence="4">PL_HMW_Pooled</strain>
    </source>
</reference>
<feature type="domain" description="C2H2-type" evidence="2">
    <location>
        <begin position="40"/>
        <end position="64"/>
    </location>
</feature>
<evidence type="ECO:0000313" key="5">
    <source>
        <dbReference type="Proteomes" id="UP001219518"/>
    </source>
</evidence>
<organism evidence="4 5">
    <name type="scientific">Frankliniella fusca</name>
    <dbReference type="NCBI Taxonomy" id="407009"/>
    <lineage>
        <taxon>Eukaryota</taxon>
        <taxon>Metazoa</taxon>
        <taxon>Ecdysozoa</taxon>
        <taxon>Arthropoda</taxon>
        <taxon>Hexapoda</taxon>
        <taxon>Insecta</taxon>
        <taxon>Pterygota</taxon>
        <taxon>Neoptera</taxon>
        <taxon>Paraneoptera</taxon>
        <taxon>Thysanoptera</taxon>
        <taxon>Terebrantia</taxon>
        <taxon>Thripoidea</taxon>
        <taxon>Thripidae</taxon>
        <taxon>Frankliniella</taxon>
    </lineage>
</organism>
<evidence type="ECO:0000256" key="1">
    <source>
        <dbReference type="PROSITE-ProRule" id="PRU00042"/>
    </source>
</evidence>
<gene>
    <name evidence="3" type="ORF">KUF71_007487</name>
    <name evidence="4" type="ORF">KUF71_007490</name>
</gene>
<dbReference type="EMBL" id="JAHWGI010001427">
    <property type="protein sequence ID" value="KAK3931675.1"/>
    <property type="molecule type" value="Genomic_DNA"/>
</dbReference>
<protein>
    <submittedName>
        <fullName evidence="4">Digeranylgeranylglycerophospholipid reductase</fullName>
    </submittedName>
</protein>
<dbReference type="PROSITE" id="PS50157">
    <property type="entry name" value="ZINC_FINGER_C2H2_2"/>
    <property type="match status" value="1"/>
</dbReference>
<dbReference type="InterPro" id="IPR013087">
    <property type="entry name" value="Znf_C2H2_type"/>
</dbReference>
<dbReference type="GO" id="GO:0008270">
    <property type="term" value="F:zinc ion binding"/>
    <property type="evidence" value="ECO:0007669"/>
    <property type="project" value="UniProtKB-KW"/>
</dbReference>
<keyword evidence="1" id="KW-0863">Zinc-finger</keyword>
<dbReference type="EMBL" id="JAHWGI010001427">
    <property type="protein sequence ID" value="KAK3931672.1"/>
    <property type="molecule type" value="Genomic_DNA"/>
</dbReference>
<keyword evidence="1" id="KW-0479">Metal-binding</keyword>
<proteinExistence type="predicted"/>
<evidence type="ECO:0000259" key="2">
    <source>
        <dbReference type="PROSITE" id="PS50157"/>
    </source>
</evidence>
<name>A0AAE1I2D4_9NEOP</name>
<evidence type="ECO:0000313" key="4">
    <source>
        <dbReference type="EMBL" id="KAK3931675.1"/>
    </source>
</evidence>
<accession>A0AAE1I2D4</accession>
<dbReference type="Proteomes" id="UP001219518">
    <property type="component" value="Unassembled WGS sequence"/>
</dbReference>
<dbReference type="SMART" id="SM00355">
    <property type="entry name" value="ZnF_C2H2"/>
    <property type="match status" value="1"/>
</dbReference>